<sequence>MPVLQTDKAGFLLDGRPFRLLSGGLHYFRVHPGQWADRLRKARLMGLNTVETYVPWNLHQPRPDTFRLDGGLDLPRFVELAAAEGLHVLLRPGPYICAEWEGGGLPSWLLAEPDIRLRSRDPRFLAAVDDYLARLLTPLRPHLASQGGPILAVQVENEYGAYGDDTAYLEHLADSLRRCGVDVPLFTCDQPVDLERGALPGVLATANFGSRSAHHLAALRAQRPEGPLMTSEFWIGWFDRWGAHHVVRDADTAARELDELLATGASVNFYMFHGGTNFGFTNGANDKGTYRPTVTSYDYDSPLDEAGDPTAKYTAFRDVIAKYAPVPGEPVPAPGPKLALPALVLTESAELLPHAAALSPSTVESRRPLTMEELEQDFGFVLYETTLPVRGPALLEIEQVRDRAQVFVDGQPVGVLEREQHEHALAFAVPRAGSVLTVLVENQGRVNYGQGIHDRKGLLGKVLLDGVELAGWTNRPLPLADPAGIPFAPTTATPVGPAFHRAVFDVDDTADTFLHLDGWTKGNAWINGFPLGRYWSRGPQRSLYVPAPVLRSGPNELVVLELHAGHRARTVAFRATPDLGPTEE</sequence>
<accession>A0ABW6Y2N9</accession>
<dbReference type="EC" id="3.2.1.23" evidence="7"/>
<dbReference type="InterPro" id="IPR008979">
    <property type="entry name" value="Galactose-bd-like_sf"/>
</dbReference>
<dbReference type="PANTHER" id="PTHR23421">
    <property type="entry name" value="BETA-GALACTOSIDASE RELATED"/>
    <property type="match status" value="1"/>
</dbReference>
<feature type="domain" description="Beta-galactosidase galactose-binding" evidence="6">
    <location>
        <begin position="497"/>
        <end position="555"/>
    </location>
</feature>
<evidence type="ECO:0000256" key="1">
    <source>
        <dbReference type="ARBA" id="ARBA00009809"/>
    </source>
</evidence>
<evidence type="ECO:0000259" key="6">
    <source>
        <dbReference type="Pfam" id="PF21467"/>
    </source>
</evidence>
<dbReference type="InterPro" id="IPR026283">
    <property type="entry name" value="B-gal_1-like"/>
</dbReference>
<evidence type="ECO:0000256" key="3">
    <source>
        <dbReference type="ARBA" id="ARBA00023295"/>
    </source>
</evidence>
<dbReference type="Pfam" id="PF01301">
    <property type="entry name" value="Glyco_hydro_35"/>
    <property type="match status" value="1"/>
</dbReference>
<dbReference type="InterPro" id="IPR031330">
    <property type="entry name" value="Gly_Hdrlase_35_cat"/>
</dbReference>
<proteinExistence type="inferred from homology"/>
<dbReference type="PRINTS" id="PR00742">
    <property type="entry name" value="GLHYDRLASE35"/>
</dbReference>
<feature type="domain" description="Beta-galactosidase 1-like first all-beta" evidence="5">
    <location>
        <begin position="368"/>
        <end position="477"/>
    </location>
</feature>
<keyword evidence="2 7" id="KW-0378">Hydrolase</keyword>
<dbReference type="InterPro" id="IPR017853">
    <property type="entry name" value="GH"/>
</dbReference>
<keyword evidence="8" id="KW-1185">Reference proteome</keyword>
<dbReference type="PROSITE" id="PS01182">
    <property type="entry name" value="GLYCOSYL_HYDROL_F35"/>
    <property type="match status" value="1"/>
</dbReference>
<comment type="similarity">
    <text evidence="1">Belongs to the glycosyl hydrolase 35 family.</text>
</comment>
<reference evidence="7 8" key="1">
    <citation type="submission" date="2024-10" db="EMBL/GenBank/DDBJ databases">
        <title>The Natural Products Discovery Center: Release of the First 8490 Sequenced Strains for Exploring Actinobacteria Biosynthetic Diversity.</title>
        <authorList>
            <person name="Kalkreuter E."/>
            <person name="Kautsar S.A."/>
            <person name="Yang D."/>
            <person name="Bader C.D."/>
            <person name="Teijaro C.N."/>
            <person name="Fluegel L."/>
            <person name="Davis C.M."/>
            <person name="Simpson J.R."/>
            <person name="Lauterbach L."/>
            <person name="Steele A.D."/>
            <person name="Gui C."/>
            <person name="Meng S."/>
            <person name="Li G."/>
            <person name="Viehrig K."/>
            <person name="Ye F."/>
            <person name="Su P."/>
            <person name="Kiefer A.F."/>
            <person name="Nichols A."/>
            <person name="Cepeda A.J."/>
            <person name="Yan W."/>
            <person name="Fan B."/>
            <person name="Jiang Y."/>
            <person name="Adhikari A."/>
            <person name="Zheng C.-J."/>
            <person name="Schuster L."/>
            <person name="Cowan T.M."/>
            <person name="Smanski M.J."/>
            <person name="Chevrette M.G."/>
            <person name="De Carvalho L.P.S."/>
            <person name="Shen B."/>
        </authorList>
    </citation>
    <scope>NUCLEOTIDE SEQUENCE [LARGE SCALE GENOMIC DNA]</scope>
    <source>
        <strain evidence="7 8">NPDC012605</strain>
    </source>
</reference>
<dbReference type="Proteomes" id="UP001602370">
    <property type="component" value="Unassembled WGS sequence"/>
</dbReference>
<dbReference type="InterPro" id="IPR048912">
    <property type="entry name" value="BetaGal1-like_ABD1"/>
</dbReference>
<dbReference type="PIRSF" id="PIRSF006336">
    <property type="entry name" value="B-gal"/>
    <property type="match status" value="1"/>
</dbReference>
<dbReference type="GO" id="GO:0004565">
    <property type="term" value="F:beta-galactosidase activity"/>
    <property type="evidence" value="ECO:0007669"/>
    <property type="project" value="UniProtKB-EC"/>
</dbReference>
<comment type="caution">
    <text evidence="7">The sequence shown here is derived from an EMBL/GenBank/DDBJ whole genome shotgun (WGS) entry which is preliminary data.</text>
</comment>
<protein>
    <submittedName>
        <fullName evidence="7">Beta-galactosidase</fullName>
        <ecNumber evidence="7">3.2.1.23</ecNumber>
    </submittedName>
</protein>
<dbReference type="Gene3D" id="3.20.20.80">
    <property type="entry name" value="Glycosidases"/>
    <property type="match status" value="1"/>
</dbReference>
<dbReference type="SUPFAM" id="SSF51445">
    <property type="entry name" value="(Trans)glycosidases"/>
    <property type="match status" value="1"/>
</dbReference>
<dbReference type="Pfam" id="PF21317">
    <property type="entry name" value="BetaGal_ABD_1"/>
    <property type="match status" value="1"/>
</dbReference>
<dbReference type="SUPFAM" id="SSF49785">
    <property type="entry name" value="Galactose-binding domain-like"/>
    <property type="match status" value="1"/>
</dbReference>
<dbReference type="Pfam" id="PF21467">
    <property type="entry name" value="BetaGal_gal-bd"/>
    <property type="match status" value="1"/>
</dbReference>
<name>A0ABW6Y2N9_9ACTN</name>
<dbReference type="EMBL" id="JBIBDZ010000017">
    <property type="protein sequence ID" value="MFF5924032.1"/>
    <property type="molecule type" value="Genomic_DNA"/>
</dbReference>
<keyword evidence="3 7" id="KW-0326">Glycosidase</keyword>
<evidence type="ECO:0000256" key="2">
    <source>
        <dbReference type="ARBA" id="ARBA00022801"/>
    </source>
</evidence>
<feature type="domain" description="Glycoside hydrolase 35 catalytic" evidence="4">
    <location>
        <begin position="11"/>
        <end position="322"/>
    </location>
</feature>
<dbReference type="InterPro" id="IPR048913">
    <property type="entry name" value="BetaGal_gal-bd"/>
</dbReference>
<dbReference type="InterPro" id="IPR001944">
    <property type="entry name" value="Glycoside_Hdrlase_35"/>
</dbReference>
<evidence type="ECO:0000259" key="5">
    <source>
        <dbReference type="Pfam" id="PF21317"/>
    </source>
</evidence>
<gene>
    <name evidence="7" type="ORF">ACFY8C_37770</name>
</gene>
<evidence type="ECO:0000259" key="4">
    <source>
        <dbReference type="Pfam" id="PF01301"/>
    </source>
</evidence>
<organism evidence="7 8">
    <name type="scientific">Streptomyces flavochromogenes</name>
    <dbReference type="NCBI Taxonomy" id="68199"/>
    <lineage>
        <taxon>Bacteria</taxon>
        <taxon>Bacillati</taxon>
        <taxon>Actinomycetota</taxon>
        <taxon>Actinomycetes</taxon>
        <taxon>Kitasatosporales</taxon>
        <taxon>Streptomycetaceae</taxon>
        <taxon>Streptomyces</taxon>
    </lineage>
</organism>
<evidence type="ECO:0000313" key="8">
    <source>
        <dbReference type="Proteomes" id="UP001602370"/>
    </source>
</evidence>
<evidence type="ECO:0000313" key="7">
    <source>
        <dbReference type="EMBL" id="MFF5924032.1"/>
    </source>
</evidence>
<dbReference type="RefSeq" id="WP_388311774.1">
    <property type="nucleotide sequence ID" value="NZ_JBIBDZ010000017.1"/>
</dbReference>
<dbReference type="InterPro" id="IPR019801">
    <property type="entry name" value="Glyco_hydro_35_CS"/>
</dbReference>
<dbReference type="Gene3D" id="2.60.120.260">
    <property type="entry name" value="Galactose-binding domain-like"/>
    <property type="match status" value="2"/>
</dbReference>